<keyword evidence="6" id="KW-0243">Dynein</keyword>
<dbReference type="FunFam" id="3.20.180.20:FF:000003">
    <property type="entry name" value="Dynein heavy chain 12, axonemal"/>
    <property type="match status" value="1"/>
</dbReference>
<feature type="domain" description="Dynein heavy chain linker" evidence="13">
    <location>
        <begin position="29"/>
        <end position="157"/>
    </location>
</feature>
<feature type="non-terminal residue" evidence="14">
    <location>
        <position position="1"/>
    </location>
</feature>
<evidence type="ECO:0000256" key="3">
    <source>
        <dbReference type="ARBA" id="ARBA00022490"/>
    </source>
</evidence>
<evidence type="ECO:0000256" key="8">
    <source>
        <dbReference type="ARBA" id="ARBA00023069"/>
    </source>
</evidence>
<dbReference type="GO" id="GO:0005874">
    <property type="term" value="C:microtubule"/>
    <property type="evidence" value="ECO:0007669"/>
    <property type="project" value="UniProtKB-KW"/>
</dbReference>
<dbReference type="Proteomes" id="UP000269945">
    <property type="component" value="Unassembled WGS sequence"/>
</dbReference>
<dbReference type="GO" id="GO:0045505">
    <property type="term" value="F:dynein intermediate chain binding"/>
    <property type="evidence" value="ECO:0007669"/>
    <property type="project" value="InterPro"/>
</dbReference>
<dbReference type="AlphaFoldDB" id="A0A9X9LDF9"/>
<keyword evidence="5" id="KW-0547">Nucleotide-binding</keyword>
<keyword evidence="15" id="KW-1185">Reference proteome</keyword>
<evidence type="ECO:0000256" key="6">
    <source>
        <dbReference type="ARBA" id="ARBA00023017"/>
    </source>
</evidence>
<evidence type="ECO:0000313" key="15">
    <source>
        <dbReference type="Proteomes" id="UP000269945"/>
    </source>
</evidence>
<reference evidence="14 15" key="1">
    <citation type="submission" date="2018-10" db="EMBL/GenBank/DDBJ databases">
        <authorList>
            <person name="Ekblom R."/>
            <person name="Jareborg N."/>
        </authorList>
    </citation>
    <scope>NUCLEOTIDE SEQUENCE [LARGE SCALE GENOMIC DNA]</scope>
    <source>
        <tissue evidence="14">Muscle</tissue>
    </source>
</reference>
<comment type="similarity">
    <text evidence="2">Belongs to the dynein heavy chain family.</text>
</comment>
<dbReference type="GO" id="GO:0007018">
    <property type="term" value="P:microtubule-based movement"/>
    <property type="evidence" value="ECO:0007669"/>
    <property type="project" value="InterPro"/>
</dbReference>
<evidence type="ECO:0000256" key="12">
    <source>
        <dbReference type="SAM" id="MobiDB-lite"/>
    </source>
</evidence>
<name>A0A9X9LDF9_GULGU</name>
<comment type="caution">
    <text evidence="14">The sequence shown here is derived from an EMBL/GenBank/DDBJ whole genome shotgun (WGS) entry which is preliminary data.</text>
</comment>
<keyword evidence="4" id="KW-0493">Microtubule</keyword>
<evidence type="ECO:0000256" key="11">
    <source>
        <dbReference type="ARBA" id="ARBA00023273"/>
    </source>
</evidence>
<evidence type="ECO:0000256" key="10">
    <source>
        <dbReference type="ARBA" id="ARBA00023212"/>
    </source>
</evidence>
<evidence type="ECO:0000256" key="9">
    <source>
        <dbReference type="ARBA" id="ARBA00023175"/>
    </source>
</evidence>
<dbReference type="Pfam" id="PF08393">
    <property type="entry name" value="DHC_N2"/>
    <property type="match status" value="1"/>
</dbReference>
<feature type="non-terminal residue" evidence="14">
    <location>
        <position position="326"/>
    </location>
</feature>
<accession>A0A9X9LDF9</accession>
<dbReference type="GO" id="GO:0051959">
    <property type="term" value="F:dynein light intermediate chain binding"/>
    <property type="evidence" value="ECO:0007669"/>
    <property type="project" value="InterPro"/>
</dbReference>
<feature type="region of interest" description="Disordered" evidence="12">
    <location>
        <begin position="282"/>
        <end position="326"/>
    </location>
</feature>
<dbReference type="InterPro" id="IPR042228">
    <property type="entry name" value="Dynein_linker_3"/>
</dbReference>
<dbReference type="GO" id="GO:0005930">
    <property type="term" value="C:axoneme"/>
    <property type="evidence" value="ECO:0007669"/>
    <property type="project" value="UniProtKB-SubCell"/>
</dbReference>
<dbReference type="InterPro" id="IPR026983">
    <property type="entry name" value="DHC"/>
</dbReference>
<keyword evidence="7" id="KW-0175">Coiled coil</keyword>
<evidence type="ECO:0000313" key="14">
    <source>
        <dbReference type="EMBL" id="VCW54296.1"/>
    </source>
</evidence>
<proteinExistence type="inferred from homology"/>
<dbReference type="PANTHER" id="PTHR45703">
    <property type="entry name" value="DYNEIN HEAVY CHAIN"/>
    <property type="match status" value="1"/>
</dbReference>
<keyword evidence="11" id="KW-0966">Cell projection</keyword>
<keyword evidence="10" id="KW-0206">Cytoskeleton</keyword>
<sequence>CVCEAVSPSQKLLGWLAELEEWDRLGPKGGLLDTLTQMNTVLEDIQKSLDMYLETKRHVFPRFYFLSNDDLLEILGQSRNPEAVQPHLKKCFDNIKLLRMQKVGGPGSKWEAMGMFSGDGEYVDFLHPVLLEGPVESWLGDVERTMRVTLRDLLRNCRLALKKFLNKRDKWVKEWAGQVVITASQIQWTADVTKCLLTAKERGDKKILKVMKKKQVSVLNKYSEAIRGSLTKIMRLKIVALVTIEVHARDVLERLYKAGLMDVSSFDWLSQLRFYWEKVPGPRRHPRPPGAAVPGPGSALGPVPSPEAGQLTAGAADRAQEGRGRW</sequence>
<dbReference type="Gene3D" id="3.20.180.20">
    <property type="entry name" value="Dynein heavy chain, N-terminal domain 2"/>
    <property type="match status" value="1"/>
</dbReference>
<protein>
    <recommendedName>
        <fullName evidence="13">Dynein heavy chain linker domain-containing protein</fullName>
    </recommendedName>
</protein>
<comment type="subcellular location">
    <subcellularLocation>
        <location evidence="1">Cytoplasm</location>
        <location evidence="1">Cytoskeleton</location>
        <location evidence="1">Cilium axoneme</location>
    </subcellularLocation>
</comment>
<evidence type="ECO:0000259" key="13">
    <source>
        <dbReference type="Pfam" id="PF08393"/>
    </source>
</evidence>
<evidence type="ECO:0000256" key="4">
    <source>
        <dbReference type="ARBA" id="ARBA00022701"/>
    </source>
</evidence>
<evidence type="ECO:0000256" key="2">
    <source>
        <dbReference type="ARBA" id="ARBA00008887"/>
    </source>
</evidence>
<dbReference type="PANTHER" id="PTHR45703:SF32">
    <property type="entry name" value="DYNEINS HEAVY CHAIN"/>
    <property type="match status" value="1"/>
</dbReference>
<evidence type="ECO:0000256" key="7">
    <source>
        <dbReference type="ARBA" id="ARBA00023054"/>
    </source>
</evidence>
<organism evidence="14 15">
    <name type="scientific">Gulo gulo</name>
    <name type="common">Wolverine</name>
    <name type="synonym">Gluton</name>
    <dbReference type="NCBI Taxonomy" id="48420"/>
    <lineage>
        <taxon>Eukaryota</taxon>
        <taxon>Metazoa</taxon>
        <taxon>Chordata</taxon>
        <taxon>Craniata</taxon>
        <taxon>Vertebrata</taxon>
        <taxon>Euteleostomi</taxon>
        <taxon>Mammalia</taxon>
        <taxon>Eutheria</taxon>
        <taxon>Laurasiatheria</taxon>
        <taxon>Carnivora</taxon>
        <taxon>Caniformia</taxon>
        <taxon>Musteloidea</taxon>
        <taxon>Mustelidae</taxon>
        <taxon>Guloninae</taxon>
        <taxon>Gulo</taxon>
    </lineage>
</organism>
<keyword evidence="9" id="KW-0505">Motor protein</keyword>
<evidence type="ECO:0000256" key="1">
    <source>
        <dbReference type="ARBA" id="ARBA00004430"/>
    </source>
</evidence>
<dbReference type="GO" id="GO:0000166">
    <property type="term" value="F:nucleotide binding"/>
    <property type="evidence" value="ECO:0007669"/>
    <property type="project" value="UniProtKB-KW"/>
</dbReference>
<dbReference type="EMBL" id="CYRY02000979">
    <property type="protein sequence ID" value="VCW54296.1"/>
    <property type="molecule type" value="Genomic_DNA"/>
</dbReference>
<dbReference type="InterPro" id="IPR013602">
    <property type="entry name" value="Dynein_heavy_linker"/>
</dbReference>
<evidence type="ECO:0000256" key="5">
    <source>
        <dbReference type="ARBA" id="ARBA00022741"/>
    </source>
</evidence>
<keyword evidence="8" id="KW-0969">Cilium</keyword>
<feature type="compositionally biased region" description="Low complexity" evidence="12">
    <location>
        <begin position="290"/>
        <end position="302"/>
    </location>
</feature>
<dbReference type="Gene3D" id="1.20.58.1120">
    <property type="match status" value="1"/>
</dbReference>
<dbReference type="GO" id="GO:0030286">
    <property type="term" value="C:dynein complex"/>
    <property type="evidence" value="ECO:0007669"/>
    <property type="project" value="UniProtKB-KW"/>
</dbReference>
<gene>
    <name evidence="14" type="ORF">BN2614_LOCUS2</name>
</gene>
<keyword evidence="3" id="KW-0963">Cytoplasm</keyword>